<accession>A0A7Y9IE04</accession>
<evidence type="ECO:0000256" key="1">
    <source>
        <dbReference type="SAM" id="MobiDB-lite"/>
    </source>
</evidence>
<protein>
    <submittedName>
        <fullName evidence="3">Uncharacterized protein</fullName>
    </submittedName>
</protein>
<feature type="signal peptide" evidence="2">
    <location>
        <begin position="1"/>
        <end position="28"/>
    </location>
</feature>
<dbReference type="EMBL" id="JACCBU010000001">
    <property type="protein sequence ID" value="NYE75206.1"/>
    <property type="molecule type" value="Genomic_DNA"/>
</dbReference>
<comment type="caution">
    <text evidence="3">The sequence shown here is derived from an EMBL/GenBank/DDBJ whole genome shotgun (WGS) entry which is preliminary data.</text>
</comment>
<sequence length="330" mass="36233">MKVTHLARAAVAACALALVAACSGPTSSPDPGGDPTSRPLDAYLNPPVDQQKSMADQQKIEEAVARCMKDQGFDYTPRPAVEQPDEPMGPNLTDRGWVEKYGYGISTRDEQPMEEQDDPNMDRLDKMTEKQREAYLKALHGKGGGMSRTVGGGGMPMGQPGEDSGCYGKAQQEVFPDAKPIDFEEFQGLFEAMAKLDDQVQSDPRITPLVADWAGCLAGAGFGGFSKINEPEQSIQKKWADLNGWKYQEGENGGGSVTMARPAQGEAKAPDPEKVAELRAAEIKLALADVDCRKDYTGTYENVRRELEQRFIEEHRAELERYRDLINQGR</sequence>
<dbReference type="Proteomes" id="UP000569914">
    <property type="component" value="Unassembled WGS sequence"/>
</dbReference>
<feature type="region of interest" description="Disordered" evidence="1">
    <location>
        <begin position="23"/>
        <end position="57"/>
    </location>
</feature>
<organism evidence="3 4">
    <name type="scientific">Microlunatus parietis</name>
    <dbReference type="NCBI Taxonomy" id="682979"/>
    <lineage>
        <taxon>Bacteria</taxon>
        <taxon>Bacillati</taxon>
        <taxon>Actinomycetota</taxon>
        <taxon>Actinomycetes</taxon>
        <taxon>Propionibacteriales</taxon>
        <taxon>Propionibacteriaceae</taxon>
        <taxon>Microlunatus</taxon>
    </lineage>
</organism>
<keyword evidence="4" id="KW-1185">Reference proteome</keyword>
<evidence type="ECO:0000313" key="3">
    <source>
        <dbReference type="EMBL" id="NYE75206.1"/>
    </source>
</evidence>
<dbReference type="AlphaFoldDB" id="A0A7Y9IE04"/>
<dbReference type="PROSITE" id="PS51257">
    <property type="entry name" value="PROKAR_LIPOPROTEIN"/>
    <property type="match status" value="1"/>
</dbReference>
<dbReference type="RefSeq" id="WP_179757750.1">
    <property type="nucleotide sequence ID" value="NZ_JACCBU010000001.1"/>
</dbReference>
<keyword evidence="2" id="KW-0732">Signal</keyword>
<name>A0A7Y9IE04_9ACTN</name>
<evidence type="ECO:0000256" key="2">
    <source>
        <dbReference type="SAM" id="SignalP"/>
    </source>
</evidence>
<gene>
    <name evidence="3" type="ORF">BKA15_006535</name>
</gene>
<evidence type="ECO:0000313" key="4">
    <source>
        <dbReference type="Proteomes" id="UP000569914"/>
    </source>
</evidence>
<feature type="compositionally biased region" description="Low complexity" evidence="1">
    <location>
        <begin position="23"/>
        <end position="37"/>
    </location>
</feature>
<feature type="chain" id="PRO_5038810694" evidence="2">
    <location>
        <begin position="29"/>
        <end position="330"/>
    </location>
</feature>
<feature type="region of interest" description="Disordered" evidence="1">
    <location>
        <begin position="74"/>
        <end position="96"/>
    </location>
</feature>
<reference evidence="3 4" key="1">
    <citation type="submission" date="2020-07" db="EMBL/GenBank/DDBJ databases">
        <title>Sequencing the genomes of 1000 actinobacteria strains.</title>
        <authorList>
            <person name="Klenk H.-P."/>
        </authorList>
    </citation>
    <scope>NUCLEOTIDE SEQUENCE [LARGE SCALE GENOMIC DNA]</scope>
    <source>
        <strain evidence="3 4">DSM 22083</strain>
    </source>
</reference>
<proteinExistence type="predicted"/>